<dbReference type="Proteomes" id="UP000593802">
    <property type="component" value="Chromosome"/>
</dbReference>
<dbReference type="AlphaFoldDB" id="A0A7I8D9Z6"/>
<dbReference type="SUPFAM" id="SSF75304">
    <property type="entry name" value="Amidase signature (AS) enzymes"/>
    <property type="match status" value="1"/>
</dbReference>
<dbReference type="PANTHER" id="PTHR11895">
    <property type="entry name" value="TRANSAMIDASE"/>
    <property type="match status" value="1"/>
</dbReference>
<dbReference type="KEGG" id="eff:skT53_07740"/>
<dbReference type="InterPro" id="IPR036928">
    <property type="entry name" value="AS_sf"/>
</dbReference>
<evidence type="ECO:0000259" key="1">
    <source>
        <dbReference type="Pfam" id="PF01425"/>
    </source>
</evidence>
<evidence type="ECO:0000313" key="2">
    <source>
        <dbReference type="EMBL" id="BCJ85789.1"/>
    </source>
</evidence>
<dbReference type="GO" id="GO:0003824">
    <property type="term" value="F:catalytic activity"/>
    <property type="evidence" value="ECO:0007669"/>
    <property type="project" value="InterPro"/>
</dbReference>
<dbReference type="Gene3D" id="3.90.1300.10">
    <property type="entry name" value="Amidase signature (AS) domain"/>
    <property type="match status" value="1"/>
</dbReference>
<feature type="domain" description="Amidase" evidence="1">
    <location>
        <begin position="28"/>
        <end position="436"/>
    </location>
</feature>
<dbReference type="InterPro" id="IPR023631">
    <property type="entry name" value="Amidase_dom"/>
</dbReference>
<dbReference type="InterPro" id="IPR000120">
    <property type="entry name" value="Amidase"/>
</dbReference>
<dbReference type="RefSeq" id="WP_226375327.1">
    <property type="nucleotide sequence ID" value="NZ_AP023366.1"/>
</dbReference>
<dbReference type="PANTHER" id="PTHR11895:SF176">
    <property type="entry name" value="AMIDASE AMID-RELATED"/>
    <property type="match status" value="1"/>
</dbReference>
<dbReference type="EMBL" id="AP023366">
    <property type="protein sequence ID" value="BCJ85789.1"/>
    <property type="molecule type" value="Genomic_DNA"/>
</dbReference>
<protein>
    <submittedName>
        <fullName evidence="2">Amidase</fullName>
    </submittedName>
</protein>
<proteinExistence type="predicted"/>
<accession>A0A7I8D9Z6</accession>
<reference evidence="2 3" key="1">
    <citation type="submission" date="2020-08" db="EMBL/GenBank/DDBJ databases">
        <title>Complete Genome Sequence of Effusibacillus dendaii Strain skT53, Isolated from Farmland soil.</title>
        <authorList>
            <person name="Konishi T."/>
            <person name="Kawasaki H."/>
        </authorList>
    </citation>
    <scope>NUCLEOTIDE SEQUENCE [LARGE SCALE GENOMIC DNA]</scope>
    <source>
        <strain evidence="3">skT53</strain>
    </source>
</reference>
<evidence type="ECO:0000313" key="3">
    <source>
        <dbReference type="Proteomes" id="UP000593802"/>
    </source>
</evidence>
<name>A0A7I8D9Z6_9BACL</name>
<gene>
    <name evidence="2" type="ORF">skT53_07740</name>
</gene>
<sequence>MISGQPLHDLSIFEASQLIRDRQISPIELTKSLLKRIDEVEDQVHAWVTVMYEEALRSAQAAEEDISRGMVRGPLHGIPYGAKDIYYTAGIRTTGGSKVEPDFIPSSDATVITKLHTAGAVLLGKTTTTEYAFLGGAPHTRNPWNLNHTPGGSSAGSAAAVAASMALFTLGTQTAGSLSRPAAYNGLTTLKPTYGRISRVGIMALSWSLDHAGAITRTVKDTAIVLSTMAGKDPADPTTLSAPVPDYTLALGQDIKGMVLGVPETFFFDGIDPELMKAMRAALQVFQDLGACIIPVKLPFSFEDANVAHWIVMRTEAAAYHQDFYKKYADRYGPSIREALELGQLTPAVDYLRAQRIRNIYREELLDLLQQVDALITPTAPGPAPEGIAATGTPVFNVPFTCAGVPTLSIPIGFTYDLGLPLGLQLVSRPLSEELLITLGDAYQTVTNWHQMRPQIKDG</sequence>
<organism evidence="2 3">
    <name type="scientific">Effusibacillus dendaii</name>
    <dbReference type="NCBI Taxonomy" id="2743772"/>
    <lineage>
        <taxon>Bacteria</taxon>
        <taxon>Bacillati</taxon>
        <taxon>Bacillota</taxon>
        <taxon>Bacilli</taxon>
        <taxon>Bacillales</taxon>
        <taxon>Alicyclobacillaceae</taxon>
        <taxon>Effusibacillus</taxon>
    </lineage>
</organism>
<keyword evidence="3" id="KW-1185">Reference proteome</keyword>
<dbReference type="Pfam" id="PF01425">
    <property type="entry name" value="Amidase"/>
    <property type="match status" value="1"/>
</dbReference>